<dbReference type="GO" id="GO:0005634">
    <property type="term" value="C:nucleus"/>
    <property type="evidence" value="ECO:0007669"/>
    <property type="project" value="TreeGrafter"/>
</dbReference>
<feature type="region of interest" description="Disordered" evidence="1">
    <location>
        <begin position="30"/>
        <end position="51"/>
    </location>
</feature>
<dbReference type="InterPro" id="IPR000467">
    <property type="entry name" value="G_patch_dom"/>
</dbReference>
<feature type="region of interest" description="Disordered" evidence="1">
    <location>
        <begin position="687"/>
        <end position="763"/>
    </location>
</feature>
<dbReference type="Proteomes" id="UP000605846">
    <property type="component" value="Unassembled WGS sequence"/>
</dbReference>
<feature type="region of interest" description="Disordered" evidence="1">
    <location>
        <begin position="929"/>
        <end position="959"/>
    </location>
</feature>
<keyword evidence="4" id="KW-1185">Reference proteome</keyword>
<organism evidence="3 4">
    <name type="scientific">Apophysomyces ossiformis</name>
    <dbReference type="NCBI Taxonomy" id="679940"/>
    <lineage>
        <taxon>Eukaryota</taxon>
        <taxon>Fungi</taxon>
        <taxon>Fungi incertae sedis</taxon>
        <taxon>Mucoromycota</taxon>
        <taxon>Mucoromycotina</taxon>
        <taxon>Mucoromycetes</taxon>
        <taxon>Mucorales</taxon>
        <taxon>Mucorineae</taxon>
        <taxon>Mucoraceae</taxon>
        <taxon>Apophysomyces</taxon>
    </lineage>
</organism>
<feature type="compositionally biased region" description="Basic and acidic residues" evidence="1">
    <location>
        <begin position="7"/>
        <end position="20"/>
    </location>
</feature>
<feature type="compositionally biased region" description="Basic and acidic residues" evidence="1">
    <location>
        <begin position="562"/>
        <end position="584"/>
    </location>
</feature>
<dbReference type="InterPro" id="IPR011666">
    <property type="entry name" value="DUF1604"/>
</dbReference>
<feature type="domain" description="G-patch" evidence="2">
    <location>
        <begin position="174"/>
        <end position="194"/>
    </location>
</feature>
<reference evidence="3" key="1">
    <citation type="submission" date="2020-01" db="EMBL/GenBank/DDBJ databases">
        <title>Genome Sequencing of Three Apophysomyces-Like Fungal Strains Confirms a Novel Fungal Genus in the Mucoromycota with divergent Burkholderia-like Endosymbiotic Bacteria.</title>
        <authorList>
            <person name="Stajich J.E."/>
            <person name="Macias A.M."/>
            <person name="Carter-House D."/>
            <person name="Lovett B."/>
            <person name="Kasson L.R."/>
            <person name="Berry K."/>
            <person name="Grigoriev I."/>
            <person name="Chang Y."/>
            <person name="Spatafora J."/>
            <person name="Kasson M.T."/>
        </authorList>
    </citation>
    <scope>NUCLEOTIDE SEQUENCE</scope>
    <source>
        <strain evidence="3">NRRL A-21654</strain>
    </source>
</reference>
<dbReference type="PROSITE" id="PS50174">
    <property type="entry name" value="G_PATCH"/>
    <property type="match status" value="1"/>
</dbReference>
<dbReference type="EMBL" id="JABAYA010000299">
    <property type="protein sequence ID" value="KAF7721157.1"/>
    <property type="molecule type" value="Genomic_DNA"/>
</dbReference>
<feature type="compositionally biased region" description="Basic residues" evidence="1">
    <location>
        <begin position="861"/>
        <end position="899"/>
    </location>
</feature>
<dbReference type="Pfam" id="PF07713">
    <property type="entry name" value="DUF1604"/>
    <property type="match status" value="1"/>
</dbReference>
<feature type="region of interest" description="Disordered" evidence="1">
    <location>
        <begin position="1"/>
        <end position="20"/>
    </location>
</feature>
<evidence type="ECO:0000256" key="1">
    <source>
        <dbReference type="SAM" id="MobiDB-lite"/>
    </source>
</evidence>
<comment type="caution">
    <text evidence="3">The sequence shown here is derived from an EMBL/GenBank/DDBJ whole genome shotgun (WGS) entry which is preliminary data.</text>
</comment>
<dbReference type="PANTHER" id="PTHR13384:SF19">
    <property type="entry name" value="G PATCH DOMAIN-CONTAINING PROTEIN 1"/>
    <property type="match status" value="1"/>
</dbReference>
<protein>
    <recommendedName>
        <fullName evidence="2">G-patch domain-containing protein</fullName>
    </recommendedName>
</protein>
<feature type="region of interest" description="Disordered" evidence="1">
    <location>
        <begin position="806"/>
        <end position="911"/>
    </location>
</feature>
<dbReference type="Pfam" id="PF26093">
    <property type="entry name" value="HTH_TGH"/>
    <property type="match status" value="1"/>
</dbReference>
<feature type="region of interest" description="Disordered" evidence="1">
    <location>
        <begin position="555"/>
        <end position="584"/>
    </location>
</feature>
<dbReference type="PANTHER" id="PTHR13384">
    <property type="entry name" value="G PATCH DOMAIN-CONTAINING PROTEIN 1"/>
    <property type="match status" value="1"/>
</dbReference>
<feature type="compositionally biased region" description="Acidic residues" evidence="1">
    <location>
        <begin position="742"/>
        <end position="754"/>
    </location>
</feature>
<dbReference type="GO" id="GO:0006397">
    <property type="term" value="P:mRNA processing"/>
    <property type="evidence" value="ECO:0007669"/>
    <property type="project" value="InterPro"/>
</dbReference>
<proteinExistence type="predicted"/>
<feature type="compositionally biased region" description="Basic residues" evidence="1">
    <location>
        <begin position="833"/>
        <end position="844"/>
    </location>
</feature>
<feature type="compositionally biased region" description="Low complexity" evidence="1">
    <location>
        <begin position="693"/>
        <end position="707"/>
    </location>
</feature>
<feature type="region of interest" description="Disordered" evidence="1">
    <location>
        <begin position="624"/>
        <end position="652"/>
    </location>
</feature>
<name>A0A8H7BHH4_9FUNG</name>
<feature type="compositionally biased region" description="Basic and acidic residues" evidence="1">
    <location>
        <begin position="708"/>
        <end position="732"/>
    </location>
</feature>
<dbReference type="SMART" id="SM00443">
    <property type="entry name" value="G_patch"/>
    <property type="match status" value="1"/>
</dbReference>
<dbReference type="Pfam" id="PF01585">
    <property type="entry name" value="G-patch"/>
    <property type="match status" value="1"/>
</dbReference>
<feature type="region of interest" description="Disordered" evidence="1">
    <location>
        <begin position="770"/>
        <end position="789"/>
    </location>
</feature>
<accession>A0A8H7BHH4</accession>
<dbReference type="OrthoDB" id="20507at2759"/>
<feature type="region of interest" description="Disordered" evidence="1">
    <location>
        <begin position="323"/>
        <end position="355"/>
    </location>
</feature>
<dbReference type="AlphaFoldDB" id="A0A8H7BHH4"/>
<evidence type="ECO:0000313" key="3">
    <source>
        <dbReference type="EMBL" id="KAF7721157.1"/>
    </source>
</evidence>
<sequence>MSWNTFRDPDAEYRTDDKRSSSETFIIFGTAFPEQTEKDRNRGMSDSGQFVPVWKQEARDEKGRRRFHGAFTGGFSAGYFNTVGSKEGWQPSNFISSRASRSEKREMRPEDYMDEEDLQELAGSKKLVATEEFDILGGTERELAARQKQKEEEERGGALGFLGSSLMNLVGPTKESVGIRLLSKMGWKPGQGIGPRLTQKQKQALSMDDEEEDIEDDRMANITFAPRDTPIVDFSAKTNTYGLGYDLEKLVHQVAEMRRLREMKREEEDTKVSSTKRAAFGVPQNSTKHAGFGLGTFEDDDDDYEVYGETTISREYHHTLYDDEEDNYAQNRSKRKKVETLDRASGGGTLQSRCTDGRLAPRGYIVSKQSQELGKWYQPPKVPAEFDGRHIATDSKGVPIETPQHGLNADQRGMILGEKPIEQRSVFDFIPAKSKDKLDNILKFVTDETLKVDKSKLSNFPTVSKEVANLALRGFMPFGDNPKKQERYRYYLENMAGILSEDGKPKDNLPIPEGLTYEQGMKEMDEFAQAARIFRPISAMMSGRFTSARTTVIEQTTSEGGLKTEKEWRKEKDIQDKEREPKQVAKEQSQEAAAASMNMFGQLTRTIKPFYPCKLLCKRFNVRNPHPNHDPSTVSAAGRTQAGSRQALSEETMDTMLRTRKDPTPLTALPTTTLDDPLLNAVIPKPSQRAAEEPVSAPSVPSTPVVSEETKAQEEKQREEEEAKPMDYERPSMDIFKAIFENSDDEEGEEEEALEPTSTELVPTEINDDEETEDMFIGPPPPPAPVVQEPEIEPFRPMFAKPSERIVANHSTPEKATLPVPLVKSEEVIVSHFKPRERAKRRRVSVSDEDSDTQEKEDRHSKKRHKEPKSRKRSRSRERSHKKKKSKKERKDKKEKSRRPQSALSYDDKDEDLLLLNEAEWVEKEPQVEVVAHSQERTPPSRPEENVPIRRRMRASDLW</sequence>
<dbReference type="GO" id="GO:0003723">
    <property type="term" value="F:RNA binding"/>
    <property type="evidence" value="ECO:0007669"/>
    <property type="project" value="TreeGrafter"/>
</dbReference>
<evidence type="ECO:0000313" key="4">
    <source>
        <dbReference type="Proteomes" id="UP000605846"/>
    </source>
</evidence>
<gene>
    <name evidence="3" type="ORF">EC973_005154</name>
</gene>
<evidence type="ECO:0000259" key="2">
    <source>
        <dbReference type="PROSITE" id="PS50174"/>
    </source>
</evidence>